<evidence type="ECO:0000256" key="1">
    <source>
        <dbReference type="SAM" id="MobiDB-lite"/>
    </source>
</evidence>
<comment type="caution">
    <text evidence="2">The sequence shown here is derived from an EMBL/GenBank/DDBJ whole genome shotgun (WGS) entry which is preliminary data.</text>
</comment>
<evidence type="ECO:0000313" key="2">
    <source>
        <dbReference type="EMBL" id="NNG36186.1"/>
    </source>
</evidence>
<protein>
    <submittedName>
        <fullName evidence="2">Uncharacterized protein</fullName>
    </submittedName>
</protein>
<sequence>MQPGRDVGASSHASAPSESGEPNDSREPGRSSDRAAHQARATPGSAGTPGAGGDPLQAAAADLDELDQLAPAEQIGVFERVHRALSAALAGTADAGDQRR</sequence>
<feature type="compositionally biased region" description="Basic and acidic residues" evidence="1">
    <location>
        <begin position="23"/>
        <end position="36"/>
    </location>
</feature>
<feature type="region of interest" description="Disordered" evidence="1">
    <location>
        <begin position="1"/>
        <end position="58"/>
    </location>
</feature>
<dbReference type="AlphaFoldDB" id="A0A849A994"/>
<accession>A0A849A994</accession>
<dbReference type="Proteomes" id="UP000562984">
    <property type="component" value="Unassembled WGS sequence"/>
</dbReference>
<dbReference type="EMBL" id="JABEND010000005">
    <property type="protein sequence ID" value="NNG36186.1"/>
    <property type="molecule type" value="Genomic_DNA"/>
</dbReference>
<feature type="compositionally biased region" description="Polar residues" evidence="1">
    <location>
        <begin position="11"/>
        <end position="22"/>
    </location>
</feature>
<proteinExistence type="predicted"/>
<name>A0A849A994_9ACTN</name>
<organism evidence="2 3">
    <name type="scientific">Nakamurella aerolata</name>
    <dbReference type="NCBI Taxonomy" id="1656892"/>
    <lineage>
        <taxon>Bacteria</taxon>
        <taxon>Bacillati</taxon>
        <taxon>Actinomycetota</taxon>
        <taxon>Actinomycetes</taxon>
        <taxon>Nakamurellales</taxon>
        <taxon>Nakamurellaceae</taxon>
        <taxon>Nakamurella</taxon>
    </lineage>
</organism>
<keyword evidence="3" id="KW-1185">Reference proteome</keyword>
<dbReference type="RefSeq" id="WP_171199747.1">
    <property type="nucleotide sequence ID" value="NZ_JABEND010000005.1"/>
</dbReference>
<evidence type="ECO:0000313" key="3">
    <source>
        <dbReference type="Proteomes" id="UP000562984"/>
    </source>
</evidence>
<gene>
    <name evidence="2" type="ORF">HKD39_10750</name>
</gene>
<reference evidence="2 3" key="1">
    <citation type="submission" date="2020-05" db="EMBL/GenBank/DDBJ databases">
        <title>Nakamurella sp. DB0629 isolated from air conditioner.</title>
        <authorList>
            <person name="Kim D.H."/>
            <person name="Kim D.-U."/>
        </authorList>
    </citation>
    <scope>NUCLEOTIDE SEQUENCE [LARGE SCALE GENOMIC DNA]</scope>
    <source>
        <strain evidence="2 3">DB0629</strain>
    </source>
</reference>